<feature type="region of interest" description="Disordered" evidence="1">
    <location>
        <begin position="144"/>
        <end position="166"/>
    </location>
</feature>
<gene>
    <name evidence="2" type="ORF">OB955_16100</name>
</gene>
<sequence length="213" mass="22905">MSGRVTRRRLLAACSVGIATGLAGCTGDDTESDGTSSRSDESTDSNGEGSGDGSTDSDGSGEDAIRYGNSYVAEIDLHEAGTPSITQTYHEGDYHTHTEFGNGEVIESYHVDGETYAIVSGNCTIEENPPAENSVPDIENPRGVEEQLQPSETTTMNGESVEAYEHPEEDARWYVSTETGYPVQFEMDVATVTFHSWGETEPISAPDMECLEL</sequence>
<keyword evidence="3" id="KW-1185">Reference proteome</keyword>
<evidence type="ECO:0000313" key="2">
    <source>
        <dbReference type="EMBL" id="MCU4974249.1"/>
    </source>
</evidence>
<accession>A0ABT2QH44</accession>
<evidence type="ECO:0000313" key="3">
    <source>
        <dbReference type="Proteomes" id="UP001320972"/>
    </source>
</evidence>
<feature type="region of interest" description="Disordered" evidence="1">
    <location>
        <begin position="21"/>
        <end position="64"/>
    </location>
</feature>
<dbReference type="Proteomes" id="UP001320972">
    <property type="component" value="Unassembled WGS sequence"/>
</dbReference>
<feature type="compositionally biased region" description="Polar residues" evidence="1">
    <location>
        <begin position="148"/>
        <end position="158"/>
    </location>
</feature>
<dbReference type="RefSeq" id="WP_338008413.1">
    <property type="nucleotide sequence ID" value="NZ_JAOPKB010000010.1"/>
</dbReference>
<name>A0ABT2QH44_9EURY</name>
<evidence type="ECO:0000256" key="1">
    <source>
        <dbReference type="SAM" id="MobiDB-lite"/>
    </source>
</evidence>
<dbReference type="EMBL" id="JAOPKB010000010">
    <property type="protein sequence ID" value="MCU4974249.1"/>
    <property type="molecule type" value="Genomic_DNA"/>
</dbReference>
<protein>
    <submittedName>
        <fullName evidence="2">Uncharacterized protein</fullName>
    </submittedName>
</protein>
<proteinExistence type="predicted"/>
<reference evidence="2 3" key="1">
    <citation type="submission" date="2022-09" db="EMBL/GenBank/DDBJ databases">
        <title>Enrichment on poylsaccharides allowed isolation of novel metabolic and taxonomic groups of Haloarchaea.</title>
        <authorList>
            <person name="Sorokin D.Y."/>
            <person name="Elcheninov A.G."/>
            <person name="Khizhniak T.V."/>
            <person name="Kolganova T.V."/>
            <person name="Kublanov I.V."/>
        </authorList>
    </citation>
    <scope>NUCLEOTIDE SEQUENCE [LARGE SCALE GENOMIC DNA]</scope>
    <source>
        <strain evidence="2 3">AArc-m2/3/4</strain>
    </source>
</reference>
<dbReference type="PROSITE" id="PS51257">
    <property type="entry name" value="PROKAR_LIPOPROTEIN"/>
    <property type="match status" value="1"/>
</dbReference>
<comment type="caution">
    <text evidence="2">The sequence shown here is derived from an EMBL/GenBank/DDBJ whole genome shotgun (WGS) entry which is preliminary data.</text>
</comment>
<organism evidence="2 3">
    <name type="scientific">Natronoglomus mannanivorans</name>
    <dbReference type="NCBI Taxonomy" id="2979990"/>
    <lineage>
        <taxon>Archaea</taxon>
        <taxon>Methanobacteriati</taxon>
        <taxon>Methanobacteriota</taxon>
        <taxon>Stenosarchaea group</taxon>
        <taxon>Halobacteria</taxon>
        <taxon>Halobacteriales</taxon>
        <taxon>Natrialbaceae</taxon>
        <taxon>Natronoglomus</taxon>
    </lineage>
</organism>